<dbReference type="Proteomes" id="UP000616885">
    <property type="component" value="Unassembled WGS sequence"/>
</dbReference>
<feature type="compositionally biased region" description="Polar residues" evidence="1">
    <location>
        <begin position="94"/>
        <end position="109"/>
    </location>
</feature>
<proteinExistence type="predicted"/>
<dbReference type="AlphaFoldDB" id="A0A8H7KFX5"/>
<organism evidence="2 3">
    <name type="scientific">Bionectria ochroleuca</name>
    <name type="common">Gliocladium roseum</name>
    <dbReference type="NCBI Taxonomy" id="29856"/>
    <lineage>
        <taxon>Eukaryota</taxon>
        <taxon>Fungi</taxon>
        <taxon>Dikarya</taxon>
        <taxon>Ascomycota</taxon>
        <taxon>Pezizomycotina</taxon>
        <taxon>Sordariomycetes</taxon>
        <taxon>Hypocreomycetidae</taxon>
        <taxon>Hypocreales</taxon>
        <taxon>Bionectriaceae</taxon>
        <taxon>Clonostachys</taxon>
    </lineage>
</organism>
<sequence>MYHQILPAQTAAGDPEAVVGAPVACSLWLNFHFFFLRPSASTAPAFALVAFGGGGGGSGVVAPTFWPAVTGDPLSRGSEDLPSFSPQNDRHQIETLTSRTIQTSQSRGSPQRGERGLRCESETHECQYRGWSG</sequence>
<evidence type="ECO:0000313" key="2">
    <source>
        <dbReference type="EMBL" id="KAF9749136.1"/>
    </source>
</evidence>
<evidence type="ECO:0000256" key="1">
    <source>
        <dbReference type="SAM" id="MobiDB-lite"/>
    </source>
</evidence>
<evidence type="ECO:0000313" key="3">
    <source>
        <dbReference type="Proteomes" id="UP000616885"/>
    </source>
</evidence>
<reference evidence="2" key="1">
    <citation type="submission" date="2020-10" db="EMBL/GenBank/DDBJ databases">
        <title>High-Quality Genome Resource of Clonostachys rosea strain S41 by Oxford Nanopore Long-Read Sequencing.</title>
        <authorList>
            <person name="Wang H."/>
        </authorList>
    </citation>
    <scope>NUCLEOTIDE SEQUENCE</scope>
    <source>
        <strain evidence="2">S41</strain>
    </source>
</reference>
<protein>
    <submittedName>
        <fullName evidence="2">Uncharacterized protein</fullName>
    </submittedName>
</protein>
<gene>
    <name evidence="2" type="ORF">IM811_016931</name>
</gene>
<comment type="caution">
    <text evidence="2">The sequence shown here is derived from an EMBL/GenBank/DDBJ whole genome shotgun (WGS) entry which is preliminary data.</text>
</comment>
<feature type="compositionally biased region" description="Basic and acidic residues" evidence="1">
    <location>
        <begin position="112"/>
        <end position="121"/>
    </location>
</feature>
<feature type="region of interest" description="Disordered" evidence="1">
    <location>
        <begin position="76"/>
        <end position="121"/>
    </location>
</feature>
<dbReference type="EMBL" id="JADCTT010000008">
    <property type="protein sequence ID" value="KAF9749136.1"/>
    <property type="molecule type" value="Genomic_DNA"/>
</dbReference>
<name>A0A8H7KFX5_BIOOC</name>
<accession>A0A8H7KFX5</accession>